<reference evidence="2 3" key="1">
    <citation type="submission" date="2009-01" db="EMBL/GenBank/DDBJ databases">
        <title>Complete sequence of chromosome of Methylobacterium nodulans ORS 2060.</title>
        <authorList>
            <consortium name="US DOE Joint Genome Institute"/>
            <person name="Lucas S."/>
            <person name="Copeland A."/>
            <person name="Lapidus A."/>
            <person name="Glavina del Rio T."/>
            <person name="Dalin E."/>
            <person name="Tice H."/>
            <person name="Bruce D."/>
            <person name="Goodwin L."/>
            <person name="Pitluck S."/>
            <person name="Sims D."/>
            <person name="Brettin T."/>
            <person name="Detter J.C."/>
            <person name="Han C."/>
            <person name="Larimer F."/>
            <person name="Land M."/>
            <person name="Hauser L."/>
            <person name="Kyrpides N."/>
            <person name="Ivanova N."/>
            <person name="Marx C.J."/>
            <person name="Richardson P."/>
        </authorList>
    </citation>
    <scope>NUCLEOTIDE SEQUENCE [LARGE SCALE GENOMIC DNA]</scope>
    <source>
        <strain evidence="3">LMG 21967 / CNCM I-2342 / ORS 2060</strain>
    </source>
</reference>
<protein>
    <submittedName>
        <fullName evidence="2">Uncharacterized protein</fullName>
    </submittedName>
</protein>
<evidence type="ECO:0000313" key="3">
    <source>
        <dbReference type="Proteomes" id="UP000008207"/>
    </source>
</evidence>
<proteinExistence type="predicted"/>
<accession>B8ITE2</accession>
<dbReference type="eggNOG" id="ENOG5030ZB9">
    <property type="taxonomic scope" value="Bacteria"/>
</dbReference>
<evidence type="ECO:0000313" key="2">
    <source>
        <dbReference type="EMBL" id="ACL57028.1"/>
    </source>
</evidence>
<dbReference type="AlphaFoldDB" id="B8ITE2"/>
<feature type="signal peptide" evidence="1">
    <location>
        <begin position="1"/>
        <end position="22"/>
    </location>
</feature>
<dbReference type="Proteomes" id="UP000008207">
    <property type="component" value="Chromosome"/>
</dbReference>
<name>B8ITE2_METNO</name>
<gene>
    <name evidence="2" type="ordered locus">Mnod_2042</name>
</gene>
<sequence length="188" mass="19208">MRMMRTLALASASMVWHGLALAAGGTVSLPGTAVIGSDSRDVTMVFACDDTQARGQTGSLSIGFGVPAFETLAKRFDFDAFEGPDGPHKPLSAIKATTAQPLRLAASGSIAADGTTFDFAVAAAMRAEAAQLTSVHILASEVVKGGGLLRWHQGSPRQGDASILVTVLIGEADAARLKTALAPCLGGK</sequence>
<keyword evidence="3" id="KW-1185">Reference proteome</keyword>
<feature type="chain" id="PRO_5002874789" evidence="1">
    <location>
        <begin position="23"/>
        <end position="188"/>
    </location>
</feature>
<evidence type="ECO:0000256" key="1">
    <source>
        <dbReference type="SAM" id="SignalP"/>
    </source>
</evidence>
<dbReference type="KEGG" id="mno:Mnod_2042"/>
<dbReference type="HOGENOM" id="CLU_1439556_0_0_5"/>
<organism evidence="2 3">
    <name type="scientific">Methylobacterium nodulans (strain LMG 21967 / CNCM I-2342 / ORS 2060)</name>
    <dbReference type="NCBI Taxonomy" id="460265"/>
    <lineage>
        <taxon>Bacteria</taxon>
        <taxon>Pseudomonadati</taxon>
        <taxon>Pseudomonadota</taxon>
        <taxon>Alphaproteobacteria</taxon>
        <taxon>Hyphomicrobiales</taxon>
        <taxon>Methylobacteriaceae</taxon>
        <taxon>Methylobacterium</taxon>
    </lineage>
</organism>
<keyword evidence="1" id="KW-0732">Signal</keyword>
<dbReference type="EMBL" id="CP001349">
    <property type="protein sequence ID" value="ACL57028.1"/>
    <property type="molecule type" value="Genomic_DNA"/>
</dbReference>